<dbReference type="Proteomes" id="UP000178449">
    <property type="component" value="Unassembled WGS sequence"/>
</dbReference>
<dbReference type="AlphaFoldDB" id="A0A1F6GAI5"/>
<organism evidence="1 2">
    <name type="scientific">Candidatus Lambdaproteobacteria bacterium RIFOXYD2_FULL_50_16</name>
    <dbReference type="NCBI Taxonomy" id="1817772"/>
    <lineage>
        <taxon>Bacteria</taxon>
        <taxon>Pseudomonadati</taxon>
        <taxon>Pseudomonadota</taxon>
        <taxon>Candidatus Lambdaproteobacteria</taxon>
    </lineage>
</organism>
<proteinExistence type="predicted"/>
<dbReference type="EMBL" id="MFNE01000026">
    <property type="protein sequence ID" value="OGG95122.1"/>
    <property type="molecule type" value="Genomic_DNA"/>
</dbReference>
<comment type="caution">
    <text evidence="1">The sequence shown here is derived from an EMBL/GenBank/DDBJ whole genome shotgun (WGS) entry which is preliminary data.</text>
</comment>
<sequence>MALTGFLNLIKAPIIQNIAGSKKGYRSLSVFLKKTLVKLRLKRLGHKNPFFVLYLAIRGINNWAPKEANYVSQHCAFLRQMQTTATARKRGSVHSLWQINHCLGLGHRIGGNDYEAVEGNFWWVTKAALNRSLARQNFF</sequence>
<evidence type="ECO:0000313" key="1">
    <source>
        <dbReference type="EMBL" id="OGG95122.1"/>
    </source>
</evidence>
<reference evidence="1 2" key="1">
    <citation type="journal article" date="2016" name="Nat. Commun.">
        <title>Thousands of microbial genomes shed light on interconnected biogeochemical processes in an aquifer system.</title>
        <authorList>
            <person name="Anantharaman K."/>
            <person name="Brown C.T."/>
            <person name="Hug L.A."/>
            <person name="Sharon I."/>
            <person name="Castelle C.J."/>
            <person name="Probst A.J."/>
            <person name="Thomas B.C."/>
            <person name="Singh A."/>
            <person name="Wilkins M.J."/>
            <person name="Karaoz U."/>
            <person name="Brodie E.L."/>
            <person name="Williams K.H."/>
            <person name="Hubbard S.S."/>
            <person name="Banfield J.F."/>
        </authorList>
    </citation>
    <scope>NUCLEOTIDE SEQUENCE [LARGE SCALE GENOMIC DNA]</scope>
</reference>
<name>A0A1F6GAI5_9PROT</name>
<protein>
    <submittedName>
        <fullName evidence="1">Uncharacterized protein</fullName>
    </submittedName>
</protein>
<accession>A0A1F6GAI5</accession>
<gene>
    <name evidence="1" type="ORF">A2527_08095</name>
</gene>
<evidence type="ECO:0000313" key="2">
    <source>
        <dbReference type="Proteomes" id="UP000178449"/>
    </source>
</evidence>